<gene>
    <name evidence="1" type="ORF">JBS370_LOCUS7465</name>
</gene>
<reference evidence="1" key="1">
    <citation type="submission" date="2021-02" db="EMBL/GenBank/DDBJ databases">
        <authorList>
            <person name="Nowell W R."/>
        </authorList>
    </citation>
    <scope>NUCLEOTIDE SEQUENCE</scope>
</reference>
<name>A0A818SEK4_9BILA</name>
<dbReference type="Proteomes" id="UP000663836">
    <property type="component" value="Unassembled WGS sequence"/>
</dbReference>
<protein>
    <submittedName>
        <fullName evidence="1">Uncharacterized protein</fullName>
    </submittedName>
</protein>
<evidence type="ECO:0000313" key="2">
    <source>
        <dbReference type="Proteomes" id="UP000663836"/>
    </source>
</evidence>
<organism evidence="1 2">
    <name type="scientific">Rotaria sordida</name>
    <dbReference type="NCBI Taxonomy" id="392033"/>
    <lineage>
        <taxon>Eukaryota</taxon>
        <taxon>Metazoa</taxon>
        <taxon>Spiralia</taxon>
        <taxon>Gnathifera</taxon>
        <taxon>Rotifera</taxon>
        <taxon>Eurotatoria</taxon>
        <taxon>Bdelloidea</taxon>
        <taxon>Philodinida</taxon>
        <taxon>Philodinidae</taxon>
        <taxon>Rotaria</taxon>
    </lineage>
</organism>
<dbReference type="EMBL" id="CAJOBD010000445">
    <property type="protein sequence ID" value="CAF3669914.1"/>
    <property type="molecule type" value="Genomic_DNA"/>
</dbReference>
<proteinExistence type="predicted"/>
<comment type="caution">
    <text evidence="1">The sequence shown here is derived from an EMBL/GenBank/DDBJ whole genome shotgun (WGS) entry which is preliminary data.</text>
</comment>
<sequence length="92" mass="10271">MNKDSYDTLELTIRIVILVINCATAIEHVYRGILNESILSVGLALISVIDMCCNTFMKVNVESTTMVQPQPTETEQLNLLVPQEEQTLESTV</sequence>
<evidence type="ECO:0000313" key="1">
    <source>
        <dbReference type="EMBL" id="CAF3669914.1"/>
    </source>
</evidence>
<accession>A0A818SEK4</accession>
<dbReference type="AlphaFoldDB" id="A0A818SEK4"/>